<dbReference type="InterPro" id="IPR011044">
    <property type="entry name" value="Quino_amine_DH_bsu"/>
</dbReference>
<feature type="transmembrane region" description="Helical" evidence="1">
    <location>
        <begin position="245"/>
        <end position="265"/>
    </location>
</feature>
<dbReference type="AlphaFoldDB" id="A0AAE1AIY6"/>
<feature type="transmembrane region" description="Helical" evidence="1">
    <location>
        <begin position="271"/>
        <end position="294"/>
    </location>
</feature>
<dbReference type="InterPro" id="IPR050373">
    <property type="entry name" value="Fibrinogen_C-term_domain"/>
</dbReference>
<dbReference type="InterPro" id="IPR014716">
    <property type="entry name" value="Fibrinogen_a/b/g_C_1"/>
</dbReference>
<protein>
    <recommendedName>
        <fullName evidence="3">Fibrinogen C-terminal domain-containing protein</fullName>
    </recommendedName>
</protein>
<feature type="transmembrane region" description="Helical" evidence="1">
    <location>
        <begin position="124"/>
        <end position="150"/>
    </location>
</feature>
<evidence type="ECO:0000313" key="4">
    <source>
        <dbReference type="EMBL" id="KAK3788735.1"/>
    </source>
</evidence>
<dbReference type="SUPFAM" id="SSF56496">
    <property type="entry name" value="Fibrinogen C-terminal domain-like"/>
    <property type="match status" value="1"/>
</dbReference>
<keyword evidence="1" id="KW-0472">Membrane</keyword>
<feature type="transmembrane region" description="Helical" evidence="1">
    <location>
        <begin position="213"/>
        <end position="238"/>
    </location>
</feature>
<keyword evidence="2" id="KW-0732">Signal</keyword>
<dbReference type="SUPFAM" id="SSF50969">
    <property type="entry name" value="YVTN repeat-like/Quinoprotein amine dehydrogenase"/>
    <property type="match status" value="1"/>
</dbReference>
<dbReference type="SMART" id="SM00186">
    <property type="entry name" value="FBG"/>
    <property type="match status" value="1"/>
</dbReference>
<sequence length="579" mass="61313">MELVKCPITDQAKMRILILYLLCLVLVQGSLGAAEAKRNVTKRTSVSTKDQNSLCSILPRASDWHASVQKIRNAGKNAGVVFAFSTNAAGVVFAFSTNAAGVVFAFSTNAAGVVFAFSTNAAGVVFAFSTNAAGVVFAFSTNAAGVVFAFSTNAAGVVFAFSTNAAGVVFAFSTNAAGVVFAFSTNAAEVVFAFSTNAAGVVFAFSTNAAEVVFAFSTNAAGVVFAFLTNAAGVVFAFSTNAAEVVFAFSTNAAGVVFAFSTNAAEVVFAFSTNAAGVVFAFSTNAAGVVFSFLTNTAEVVFAFSTNAAGVVFAFSTNAAGVVFAFSTNAAGVVFAFSTNAAGVVFAFSTNAAGVVFAFSTNAAGVPLFCDEVAGLPPVDPNLGVAHVRDRGSSILVYCDVIDRDGKAWIIIQRRRSNRVSFNRTWDSYVDGFGSFKRGYWLGLRNMSRILALGEWEIRFEFKDDEGGSYFAQYDGVKIEQGGSYGMTVGNLKGKTVGLIDALKPSRCTRYEKVPFITRDSNVPDERPRCASRWGGAWWAPHDYCPTVNLNGVMCTRFMHWFKVNYLVYSQVMIRRTSS</sequence>
<accession>A0AAE1AIY6</accession>
<gene>
    <name evidence="4" type="ORF">RRG08_029185</name>
</gene>
<feature type="transmembrane region" description="Helical" evidence="1">
    <location>
        <begin position="156"/>
        <end position="183"/>
    </location>
</feature>
<comment type="caution">
    <text evidence="4">The sequence shown here is derived from an EMBL/GenBank/DDBJ whole genome shotgun (WGS) entry which is preliminary data.</text>
</comment>
<organism evidence="4 5">
    <name type="scientific">Elysia crispata</name>
    <name type="common">lettuce slug</name>
    <dbReference type="NCBI Taxonomy" id="231223"/>
    <lineage>
        <taxon>Eukaryota</taxon>
        <taxon>Metazoa</taxon>
        <taxon>Spiralia</taxon>
        <taxon>Lophotrochozoa</taxon>
        <taxon>Mollusca</taxon>
        <taxon>Gastropoda</taxon>
        <taxon>Heterobranchia</taxon>
        <taxon>Euthyneura</taxon>
        <taxon>Panpulmonata</taxon>
        <taxon>Sacoglossa</taxon>
        <taxon>Placobranchoidea</taxon>
        <taxon>Plakobranchidae</taxon>
        <taxon>Elysia</taxon>
    </lineage>
</organism>
<feature type="domain" description="Fibrinogen C-terminal" evidence="3">
    <location>
        <begin position="361"/>
        <end position="553"/>
    </location>
</feature>
<evidence type="ECO:0000259" key="3">
    <source>
        <dbReference type="PROSITE" id="PS51406"/>
    </source>
</evidence>
<dbReference type="Pfam" id="PF00147">
    <property type="entry name" value="Fibrinogen_C"/>
    <property type="match status" value="1"/>
</dbReference>
<feature type="transmembrane region" description="Helical" evidence="1">
    <location>
        <begin position="91"/>
        <end position="117"/>
    </location>
</feature>
<keyword evidence="1" id="KW-0812">Transmembrane</keyword>
<feature type="transmembrane region" description="Helical" evidence="1">
    <location>
        <begin position="190"/>
        <end position="207"/>
    </location>
</feature>
<name>A0AAE1AIY6_9GAST</name>
<evidence type="ECO:0000256" key="2">
    <source>
        <dbReference type="SAM" id="SignalP"/>
    </source>
</evidence>
<dbReference type="InterPro" id="IPR036056">
    <property type="entry name" value="Fibrinogen-like_C"/>
</dbReference>
<feature type="transmembrane region" description="Helical" evidence="1">
    <location>
        <begin position="301"/>
        <end position="326"/>
    </location>
</feature>
<evidence type="ECO:0000313" key="5">
    <source>
        <dbReference type="Proteomes" id="UP001283361"/>
    </source>
</evidence>
<dbReference type="EMBL" id="JAWDGP010001738">
    <property type="protein sequence ID" value="KAK3788735.1"/>
    <property type="molecule type" value="Genomic_DNA"/>
</dbReference>
<feature type="transmembrane region" description="Helical" evidence="1">
    <location>
        <begin position="332"/>
        <end position="359"/>
    </location>
</feature>
<keyword evidence="5" id="KW-1185">Reference proteome</keyword>
<dbReference type="PANTHER" id="PTHR19143">
    <property type="entry name" value="FIBRINOGEN/TENASCIN/ANGIOPOEITIN"/>
    <property type="match status" value="1"/>
</dbReference>
<dbReference type="PROSITE" id="PS51406">
    <property type="entry name" value="FIBRINOGEN_C_2"/>
    <property type="match status" value="1"/>
</dbReference>
<reference evidence="4" key="1">
    <citation type="journal article" date="2023" name="G3 (Bethesda)">
        <title>A reference genome for the long-term kleptoplast-retaining sea slug Elysia crispata morphotype clarki.</title>
        <authorList>
            <person name="Eastman K.E."/>
            <person name="Pendleton A.L."/>
            <person name="Shaikh M.A."/>
            <person name="Suttiyut T."/>
            <person name="Ogas R."/>
            <person name="Tomko P."/>
            <person name="Gavelis G."/>
            <person name="Widhalm J.R."/>
            <person name="Wisecaver J.H."/>
        </authorList>
    </citation>
    <scope>NUCLEOTIDE SEQUENCE</scope>
    <source>
        <strain evidence="4">ECLA1</strain>
    </source>
</reference>
<evidence type="ECO:0000256" key="1">
    <source>
        <dbReference type="SAM" id="Phobius"/>
    </source>
</evidence>
<keyword evidence="1" id="KW-1133">Transmembrane helix</keyword>
<feature type="signal peptide" evidence="2">
    <location>
        <begin position="1"/>
        <end position="32"/>
    </location>
</feature>
<dbReference type="InterPro" id="IPR002181">
    <property type="entry name" value="Fibrinogen_a/b/g_C_dom"/>
</dbReference>
<dbReference type="Gene3D" id="3.90.215.10">
    <property type="entry name" value="Gamma Fibrinogen, chain A, domain 1"/>
    <property type="match status" value="1"/>
</dbReference>
<dbReference type="Proteomes" id="UP001283361">
    <property type="component" value="Unassembled WGS sequence"/>
</dbReference>
<feature type="chain" id="PRO_5042255439" description="Fibrinogen C-terminal domain-containing protein" evidence="2">
    <location>
        <begin position="33"/>
        <end position="579"/>
    </location>
</feature>
<proteinExistence type="predicted"/>